<dbReference type="SUPFAM" id="SSF53920">
    <property type="entry name" value="Fe-only hydrogenase"/>
    <property type="match status" value="1"/>
</dbReference>
<dbReference type="EMBL" id="FQVM01000021">
    <property type="protein sequence ID" value="SHE96713.1"/>
    <property type="molecule type" value="Genomic_DNA"/>
</dbReference>
<keyword evidence="2" id="KW-1185">Reference proteome</keyword>
<reference evidence="1 2" key="1">
    <citation type="submission" date="2016-11" db="EMBL/GenBank/DDBJ databases">
        <authorList>
            <person name="Jaros S."/>
            <person name="Januszkiewicz K."/>
            <person name="Wedrychowicz H."/>
        </authorList>
    </citation>
    <scope>NUCLEOTIDE SEQUENCE [LARGE SCALE GENOMIC DNA]</scope>
    <source>
        <strain evidence="1 2">DSM 2631</strain>
    </source>
</reference>
<dbReference type="AlphaFoldDB" id="A0A1M4XTW8"/>
<gene>
    <name evidence="1" type="ORF">SAMN05443638_1211</name>
</gene>
<sequence>AVEFNNHVKTEDDLMITSCCCPMWVGM</sequence>
<name>A0A1M4XTW8_9CLOT</name>
<feature type="non-terminal residue" evidence="1">
    <location>
        <position position="1"/>
    </location>
</feature>
<protein>
    <submittedName>
        <fullName evidence="1">Uncharacterized protein</fullName>
    </submittedName>
</protein>
<organism evidence="1 2">
    <name type="scientific">Clostridium fallax</name>
    <dbReference type="NCBI Taxonomy" id="1533"/>
    <lineage>
        <taxon>Bacteria</taxon>
        <taxon>Bacillati</taxon>
        <taxon>Bacillota</taxon>
        <taxon>Clostridia</taxon>
        <taxon>Eubacteriales</taxon>
        <taxon>Clostridiaceae</taxon>
        <taxon>Clostridium</taxon>
    </lineage>
</organism>
<dbReference type="Proteomes" id="UP000184035">
    <property type="component" value="Unassembled WGS sequence"/>
</dbReference>
<accession>A0A1M4XTW8</accession>
<evidence type="ECO:0000313" key="2">
    <source>
        <dbReference type="Proteomes" id="UP000184035"/>
    </source>
</evidence>
<proteinExistence type="predicted"/>
<dbReference type="InterPro" id="IPR009016">
    <property type="entry name" value="Fe_hydrogenase"/>
</dbReference>
<dbReference type="STRING" id="1533.SAMN05443638_1211"/>
<evidence type="ECO:0000313" key="1">
    <source>
        <dbReference type="EMBL" id="SHE96713.1"/>
    </source>
</evidence>